<reference evidence="4 5" key="1">
    <citation type="submission" date="2019-06" db="EMBL/GenBank/DDBJ databases">
        <authorList>
            <person name="Broberg M."/>
        </authorList>
    </citation>
    <scope>NUCLEOTIDE SEQUENCE [LARGE SCALE GENOMIC DNA]</scope>
</reference>
<feature type="region of interest" description="Disordered" evidence="1">
    <location>
        <begin position="144"/>
        <end position="189"/>
    </location>
</feature>
<evidence type="ECO:0000313" key="5">
    <source>
        <dbReference type="Proteomes" id="UP000766486"/>
    </source>
</evidence>
<feature type="compositionally biased region" description="Pro residues" evidence="1">
    <location>
        <begin position="339"/>
        <end position="355"/>
    </location>
</feature>
<dbReference type="Proteomes" id="UP000766486">
    <property type="component" value="Unassembled WGS sequence"/>
</dbReference>
<proteinExistence type="predicted"/>
<gene>
    <name evidence="4" type="ORF">CLO192961_LOCUS199758</name>
</gene>
<feature type="compositionally biased region" description="Low complexity" evidence="1">
    <location>
        <begin position="356"/>
        <end position="369"/>
    </location>
</feature>
<organism evidence="4 5">
    <name type="scientific">Bionectria ochroleuca</name>
    <name type="common">Gliocladium roseum</name>
    <dbReference type="NCBI Taxonomy" id="29856"/>
    <lineage>
        <taxon>Eukaryota</taxon>
        <taxon>Fungi</taxon>
        <taxon>Dikarya</taxon>
        <taxon>Ascomycota</taxon>
        <taxon>Pezizomycotina</taxon>
        <taxon>Sordariomycetes</taxon>
        <taxon>Hypocreomycetidae</taxon>
        <taxon>Hypocreales</taxon>
        <taxon>Bionectriaceae</taxon>
        <taxon>Clonostachys</taxon>
    </lineage>
</organism>
<feature type="compositionally biased region" description="Low complexity" evidence="1">
    <location>
        <begin position="259"/>
        <end position="275"/>
    </location>
</feature>
<evidence type="ECO:0000313" key="4">
    <source>
        <dbReference type="EMBL" id="VUC26915.1"/>
    </source>
</evidence>
<feature type="compositionally biased region" description="Low complexity" evidence="1">
    <location>
        <begin position="147"/>
        <end position="180"/>
    </location>
</feature>
<keyword evidence="2" id="KW-1133">Transmembrane helix</keyword>
<sequence>MVAMLPLAGLLGLALLPNVSGQPTEPQITQAPEHNELDLRQADDLLGWTLAGSQYASVGCSPNSYSTLGNWAACADQRGIPTGCSGVGTVLYSSTTVVCTSPYPVCDTATVMESPGVSSYLGIIRCFQGTATTPRLTYFRTPGAGVSTSSSSSSSTKTTTITKTSTTTSTSTSTTTSSSSEGDVTSTDGTRVIVFGSSTTSTGAATGTAVGGSGGSDSSGGGQNLAWIAGPIIGGLAAIAIVILLIWIVKLLRKRNAEQQNPQQPSQQPSPGNPQMVQPNMGQPYQPYSEAYAPHKTTPTPSTQVGSVYVPELHSSSVVSSELPGSQPSELQGGYYAPQPYPQQQPYPPQQPYGQPPYHQQQYAQQPYPQQSPPPQQSSPPLQQSYPQAPHLQ</sequence>
<feature type="compositionally biased region" description="Polar residues" evidence="1">
    <location>
        <begin position="297"/>
        <end position="306"/>
    </location>
</feature>
<evidence type="ECO:0008006" key="6">
    <source>
        <dbReference type="Google" id="ProtNLM"/>
    </source>
</evidence>
<keyword evidence="2" id="KW-0472">Membrane</keyword>
<feature type="region of interest" description="Disordered" evidence="1">
    <location>
        <begin position="259"/>
        <end position="306"/>
    </location>
</feature>
<feature type="region of interest" description="Disordered" evidence="1">
    <location>
        <begin position="319"/>
        <end position="393"/>
    </location>
</feature>
<evidence type="ECO:0000256" key="1">
    <source>
        <dbReference type="SAM" id="MobiDB-lite"/>
    </source>
</evidence>
<protein>
    <recommendedName>
        <fullName evidence="6">Transmembrane protein</fullName>
    </recommendedName>
</protein>
<accession>A0ABY6U708</accession>
<feature type="compositionally biased region" description="Low complexity" evidence="1">
    <location>
        <begin position="379"/>
        <end position="393"/>
    </location>
</feature>
<keyword evidence="5" id="KW-1185">Reference proteome</keyword>
<keyword evidence="3" id="KW-0732">Signal</keyword>
<comment type="caution">
    <text evidence="4">The sequence shown here is derived from an EMBL/GenBank/DDBJ whole genome shotgun (WGS) entry which is preliminary data.</text>
</comment>
<feature type="chain" id="PRO_5045779577" description="Transmembrane protein" evidence="3">
    <location>
        <begin position="22"/>
        <end position="393"/>
    </location>
</feature>
<feature type="signal peptide" evidence="3">
    <location>
        <begin position="1"/>
        <end position="21"/>
    </location>
</feature>
<name>A0ABY6U708_BIOOC</name>
<dbReference type="EMBL" id="CABFNS010000760">
    <property type="protein sequence ID" value="VUC26915.1"/>
    <property type="molecule type" value="Genomic_DNA"/>
</dbReference>
<evidence type="ECO:0000256" key="3">
    <source>
        <dbReference type="SAM" id="SignalP"/>
    </source>
</evidence>
<keyword evidence="2" id="KW-0812">Transmembrane</keyword>
<feature type="transmembrane region" description="Helical" evidence="2">
    <location>
        <begin position="225"/>
        <end position="249"/>
    </location>
</feature>
<evidence type="ECO:0000256" key="2">
    <source>
        <dbReference type="SAM" id="Phobius"/>
    </source>
</evidence>